<sequence length="264" mass="28299">MSENRTSRREYLTVVGSTAVTLSVAGCMGGGGGGSDENEVVAGTAPGFPPFEMKQDGELVGFDIDLLEAVIDETEYTLASWKEFEFKSLIPALTNDNIDVVAAGMTINDERDQTIDFTDPYYSSNQAIVVRAEGDFSPGSLSDLSGHAIGAQKGTTGESVVQEQLIDGGSLDESNYNSYGNYVLAVEDLQNGNIDAVVIDQPVAETFAAQRPVTIAFTYETGENFGFGVREEDDEFTQALNSGLAAVQDGSTYQDLTNKWFGQQ</sequence>
<reference evidence="4" key="1">
    <citation type="submission" date="2021-06" db="EMBL/GenBank/DDBJ databases">
        <title>New haloarchaea isolates fom saline soil.</title>
        <authorList>
            <person name="Duran-Viseras A."/>
            <person name="Sanchez-Porro C.S."/>
            <person name="Ventosa A."/>
        </authorList>
    </citation>
    <scope>NUCLEOTIDE SEQUENCE</scope>
    <source>
        <strain evidence="4">JCM 18369</strain>
    </source>
</reference>
<evidence type="ECO:0000313" key="4">
    <source>
        <dbReference type="EMBL" id="MBV0901647.1"/>
    </source>
</evidence>
<dbReference type="EMBL" id="JAHQXE010000002">
    <property type="protein sequence ID" value="MBV0901647.1"/>
    <property type="molecule type" value="Genomic_DNA"/>
</dbReference>
<dbReference type="PANTHER" id="PTHR35936:SF17">
    <property type="entry name" value="ARGININE-BINDING EXTRACELLULAR PROTEIN ARTP"/>
    <property type="match status" value="1"/>
</dbReference>
<evidence type="ECO:0000259" key="3">
    <source>
        <dbReference type="SMART" id="SM00079"/>
    </source>
</evidence>
<dbReference type="PANTHER" id="PTHR35936">
    <property type="entry name" value="MEMBRANE-BOUND LYTIC MUREIN TRANSGLYCOSYLASE F"/>
    <property type="match status" value="1"/>
</dbReference>
<dbReference type="GO" id="GO:0015276">
    <property type="term" value="F:ligand-gated monoatomic ion channel activity"/>
    <property type="evidence" value="ECO:0007669"/>
    <property type="project" value="InterPro"/>
</dbReference>
<organism evidence="4 5">
    <name type="scientific">Haloarcula salina</name>
    <dbReference type="NCBI Taxonomy" id="1429914"/>
    <lineage>
        <taxon>Archaea</taxon>
        <taxon>Methanobacteriati</taxon>
        <taxon>Methanobacteriota</taxon>
        <taxon>Stenosarchaea group</taxon>
        <taxon>Halobacteria</taxon>
        <taxon>Halobacteriales</taxon>
        <taxon>Haloarculaceae</taxon>
        <taxon>Haloarcula</taxon>
    </lineage>
</organism>
<feature type="domain" description="Solute-binding protein family 3/N-terminal" evidence="2">
    <location>
        <begin position="39"/>
        <end position="264"/>
    </location>
</feature>
<feature type="domain" description="Ionotropic glutamate receptor C-terminal" evidence="3">
    <location>
        <begin position="39"/>
        <end position="263"/>
    </location>
</feature>
<comment type="caution">
    <text evidence="4">The sequence shown here is derived from an EMBL/GenBank/DDBJ whole genome shotgun (WGS) entry which is preliminary data.</text>
</comment>
<dbReference type="RefSeq" id="WP_162412848.1">
    <property type="nucleotide sequence ID" value="NZ_JAHQXE010000002.1"/>
</dbReference>
<dbReference type="Gene3D" id="3.40.190.10">
    <property type="entry name" value="Periplasmic binding protein-like II"/>
    <property type="match status" value="2"/>
</dbReference>
<dbReference type="AlphaFoldDB" id="A0AA41KF34"/>
<proteinExistence type="predicted"/>
<dbReference type="CDD" id="cd13624">
    <property type="entry name" value="PBP2_Arg_Lys_His"/>
    <property type="match status" value="1"/>
</dbReference>
<evidence type="ECO:0000313" key="5">
    <source>
        <dbReference type="Proteomes" id="UP001166304"/>
    </source>
</evidence>
<dbReference type="Proteomes" id="UP001166304">
    <property type="component" value="Unassembled WGS sequence"/>
</dbReference>
<dbReference type="SUPFAM" id="SSF53850">
    <property type="entry name" value="Periplasmic binding protein-like II"/>
    <property type="match status" value="1"/>
</dbReference>
<evidence type="ECO:0000256" key="1">
    <source>
        <dbReference type="ARBA" id="ARBA00022729"/>
    </source>
</evidence>
<name>A0AA41KF34_9EURY</name>
<dbReference type="PROSITE" id="PS51257">
    <property type="entry name" value="PROKAR_LIPOPROTEIN"/>
    <property type="match status" value="1"/>
</dbReference>
<dbReference type="InterPro" id="IPR001638">
    <property type="entry name" value="Solute-binding_3/MltF_N"/>
</dbReference>
<keyword evidence="1" id="KW-0732">Signal</keyword>
<protein>
    <submittedName>
        <fullName evidence="4">Basic amino acid ABC transporter substrate-binding protein</fullName>
    </submittedName>
</protein>
<dbReference type="InterPro" id="IPR001320">
    <property type="entry name" value="Iontro_rcpt_C"/>
</dbReference>
<gene>
    <name evidence="4" type="ORF">KTS37_07575</name>
</gene>
<keyword evidence="5" id="KW-1185">Reference proteome</keyword>
<accession>A0AA41KF34</accession>
<dbReference type="SMART" id="SM00062">
    <property type="entry name" value="PBPb"/>
    <property type="match status" value="1"/>
</dbReference>
<dbReference type="Pfam" id="PF00497">
    <property type="entry name" value="SBP_bac_3"/>
    <property type="match status" value="1"/>
</dbReference>
<evidence type="ECO:0000259" key="2">
    <source>
        <dbReference type="SMART" id="SM00062"/>
    </source>
</evidence>
<dbReference type="GO" id="GO:0016020">
    <property type="term" value="C:membrane"/>
    <property type="evidence" value="ECO:0007669"/>
    <property type="project" value="InterPro"/>
</dbReference>
<dbReference type="SMART" id="SM00079">
    <property type="entry name" value="PBPe"/>
    <property type="match status" value="1"/>
</dbReference>